<dbReference type="InterPro" id="IPR050167">
    <property type="entry name" value="Ser_Thr_protein_kinase"/>
</dbReference>
<dbReference type="SMART" id="SM00220">
    <property type="entry name" value="S_TKc"/>
    <property type="match status" value="1"/>
</dbReference>
<sequence>GNTLDGSWDHELRTVLQLRHPNLVLVLGYVNEVVEERGGAVRLVEPMALISEYCNGGTLFRALHRDTYRLTWRQRLKILYDVAVACRYLHSAGLIHRDLKSLNILLDRKVKNVTDIPKAKITDFGMCVPNPTGRAGTYQWMAPEVYLMLPSQGAKQDVYSFGVLIYECVANCIPYSNLQTANHNIAHLAATKGIRPDPRSLPNDMPSQLQYVQHNCTRETKSKTHSLRFRNLMVQCWLHEPEKRPNFSEISDTLGSLYKQSCGNSSQQ</sequence>
<keyword evidence="3" id="KW-1185">Reference proteome</keyword>
<evidence type="ECO:0000313" key="3">
    <source>
        <dbReference type="Proteomes" id="UP000019763"/>
    </source>
</evidence>
<dbReference type="GO" id="GO:0004672">
    <property type="term" value="F:protein kinase activity"/>
    <property type="evidence" value="ECO:0007669"/>
    <property type="project" value="InterPro"/>
</dbReference>
<dbReference type="InterPro" id="IPR011009">
    <property type="entry name" value="Kinase-like_dom_sf"/>
</dbReference>
<organism evidence="2 3">
    <name type="scientific">Gregarina niphandrodes</name>
    <name type="common">Septate eugregarine</name>
    <dbReference type="NCBI Taxonomy" id="110365"/>
    <lineage>
        <taxon>Eukaryota</taxon>
        <taxon>Sar</taxon>
        <taxon>Alveolata</taxon>
        <taxon>Apicomplexa</taxon>
        <taxon>Conoidasida</taxon>
        <taxon>Gregarinasina</taxon>
        <taxon>Eugregarinorida</taxon>
        <taxon>Gregarinidae</taxon>
        <taxon>Gregarina</taxon>
    </lineage>
</organism>
<dbReference type="InterPro" id="IPR000719">
    <property type="entry name" value="Prot_kinase_dom"/>
</dbReference>
<dbReference type="Proteomes" id="UP000019763">
    <property type="component" value="Unassembled WGS sequence"/>
</dbReference>
<dbReference type="Pfam" id="PF00069">
    <property type="entry name" value="Pkinase"/>
    <property type="match status" value="1"/>
</dbReference>
<dbReference type="GO" id="GO:0005737">
    <property type="term" value="C:cytoplasm"/>
    <property type="evidence" value="ECO:0007669"/>
    <property type="project" value="TreeGrafter"/>
</dbReference>
<protein>
    <submittedName>
        <fullName evidence="2">Protein kinase domain protein</fullName>
    </submittedName>
</protein>
<dbReference type="GeneID" id="22914562"/>
<feature type="non-terminal residue" evidence="2">
    <location>
        <position position="1"/>
    </location>
</feature>
<evidence type="ECO:0000313" key="2">
    <source>
        <dbReference type="EMBL" id="EZG47879.1"/>
    </source>
</evidence>
<keyword evidence="2" id="KW-0418">Kinase</keyword>
<dbReference type="AlphaFoldDB" id="A0A023B1V1"/>
<dbReference type="Gene3D" id="1.10.510.10">
    <property type="entry name" value="Transferase(Phosphotransferase) domain 1"/>
    <property type="match status" value="1"/>
</dbReference>
<dbReference type="PROSITE" id="PS50011">
    <property type="entry name" value="PROTEIN_KINASE_DOM"/>
    <property type="match status" value="1"/>
</dbReference>
<dbReference type="eggNOG" id="KOG0192">
    <property type="taxonomic scope" value="Eukaryota"/>
</dbReference>
<reference evidence="2" key="1">
    <citation type="submission" date="2013-12" db="EMBL/GenBank/DDBJ databases">
        <authorList>
            <person name="Omoto C.K."/>
            <person name="Sibley D."/>
            <person name="Venepally P."/>
            <person name="Hadjithomas M."/>
            <person name="Karamycheva S."/>
            <person name="Brunk B."/>
            <person name="Roos D."/>
            <person name="Caler E."/>
            <person name="Lorenzi H."/>
        </authorList>
    </citation>
    <scope>NUCLEOTIDE SEQUENCE</scope>
</reference>
<dbReference type="GO" id="GO:0007165">
    <property type="term" value="P:signal transduction"/>
    <property type="evidence" value="ECO:0007669"/>
    <property type="project" value="TreeGrafter"/>
</dbReference>
<name>A0A023B1V1_GRENI</name>
<dbReference type="RefSeq" id="XP_011132140.1">
    <property type="nucleotide sequence ID" value="XM_011133838.1"/>
</dbReference>
<dbReference type="OMA" id="CERSIRP"/>
<proteinExistence type="predicted"/>
<dbReference type="PANTHER" id="PTHR23257">
    <property type="entry name" value="SERINE-THREONINE PROTEIN KINASE"/>
    <property type="match status" value="1"/>
</dbReference>
<dbReference type="EMBL" id="AFNH02000973">
    <property type="protein sequence ID" value="EZG47879.1"/>
    <property type="molecule type" value="Genomic_DNA"/>
</dbReference>
<dbReference type="PIRSF" id="PIRSF000654">
    <property type="entry name" value="Integrin-linked_kinase"/>
    <property type="match status" value="1"/>
</dbReference>
<comment type="caution">
    <text evidence="2">The sequence shown here is derived from an EMBL/GenBank/DDBJ whole genome shotgun (WGS) entry which is preliminary data.</text>
</comment>
<evidence type="ECO:0000259" key="1">
    <source>
        <dbReference type="PROSITE" id="PS50011"/>
    </source>
</evidence>
<gene>
    <name evidence="2" type="ORF">GNI_130370</name>
</gene>
<dbReference type="VEuPathDB" id="CryptoDB:GNI_130370"/>
<dbReference type="InterPro" id="IPR008271">
    <property type="entry name" value="Ser/Thr_kinase_AS"/>
</dbReference>
<accession>A0A023B1V1</accession>
<dbReference type="GO" id="GO:0005524">
    <property type="term" value="F:ATP binding"/>
    <property type="evidence" value="ECO:0007669"/>
    <property type="project" value="InterPro"/>
</dbReference>
<feature type="domain" description="Protein kinase" evidence="1">
    <location>
        <begin position="1"/>
        <end position="258"/>
    </location>
</feature>
<dbReference type="PROSITE" id="PS00108">
    <property type="entry name" value="PROTEIN_KINASE_ST"/>
    <property type="match status" value="1"/>
</dbReference>
<dbReference type="OrthoDB" id="1714095at2759"/>
<dbReference type="SUPFAM" id="SSF56112">
    <property type="entry name" value="Protein kinase-like (PK-like)"/>
    <property type="match status" value="1"/>
</dbReference>
<keyword evidence="2" id="KW-0808">Transferase</keyword>